<protein>
    <submittedName>
        <fullName evidence="2">Uncharacterized protein</fullName>
    </submittedName>
</protein>
<dbReference type="Proteomes" id="UP000199092">
    <property type="component" value="Chromosome I"/>
</dbReference>
<dbReference type="AlphaFoldDB" id="A0A1H1UAY5"/>
<dbReference type="STRING" id="546871.SAMN04488543_2216"/>
<sequence length="281" mass="29719">MEAHADGTLKTTADGVVAKVVGKKQAQARPSSNSTTKSQGPTKSRFTYLPKDEYKAQMTAYRQKLQSAVEANKQVQAAFVECINTVGTTSCGAFRQSALPDQPDIRAAGDPAAAAAAPAAPAVTPEQAAYIASARLHLAAPKPVVGPPPEINEWGMAAVGYPLWLSAEGDLDPAPVADSVFDLAVSLDARLVEVVFDMGDGHRVRCRELTTRWTRSVEPGATSPSCGYAYQEPSLPEGLYTVTANAVWAIDWSINGTTGSIPFYQSASTEVPVGELQVLVR</sequence>
<name>A0A1H1UAY5_9ACTN</name>
<feature type="compositionally biased region" description="Polar residues" evidence="1">
    <location>
        <begin position="29"/>
        <end position="45"/>
    </location>
</feature>
<dbReference type="EMBL" id="LT629749">
    <property type="protein sequence ID" value="SDS69635.1"/>
    <property type="molecule type" value="Genomic_DNA"/>
</dbReference>
<organism evidence="2 3">
    <name type="scientific">Friedmanniella luteola</name>
    <dbReference type="NCBI Taxonomy" id="546871"/>
    <lineage>
        <taxon>Bacteria</taxon>
        <taxon>Bacillati</taxon>
        <taxon>Actinomycetota</taxon>
        <taxon>Actinomycetes</taxon>
        <taxon>Propionibacteriales</taxon>
        <taxon>Nocardioidaceae</taxon>
        <taxon>Friedmanniella</taxon>
    </lineage>
</organism>
<proteinExistence type="predicted"/>
<keyword evidence="3" id="KW-1185">Reference proteome</keyword>
<evidence type="ECO:0000256" key="1">
    <source>
        <dbReference type="SAM" id="MobiDB-lite"/>
    </source>
</evidence>
<evidence type="ECO:0000313" key="3">
    <source>
        <dbReference type="Proteomes" id="UP000199092"/>
    </source>
</evidence>
<accession>A0A1H1UAY5</accession>
<dbReference type="RefSeq" id="WP_157720440.1">
    <property type="nucleotide sequence ID" value="NZ_LT629749.1"/>
</dbReference>
<feature type="region of interest" description="Disordered" evidence="1">
    <location>
        <begin position="1"/>
        <end position="46"/>
    </location>
</feature>
<reference evidence="2 3" key="1">
    <citation type="submission" date="2016-10" db="EMBL/GenBank/DDBJ databases">
        <authorList>
            <person name="de Groot N.N."/>
        </authorList>
    </citation>
    <scope>NUCLEOTIDE SEQUENCE [LARGE SCALE GENOMIC DNA]</scope>
    <source>
        <strain evidence="2 3">DSM 21741</strain>
    </source>
</reference>
<feature type="compositionally biased region" description="Low complexity" evidence="1">
    <location>
        <begin position="10"/>
        <end position="28"/>
    </location>
</feature>
<gene>
    <name evidence="2" type="ORF">SAMN04488543_2216</name>
</gene>
<evidence type="ECO:0000313" key="2">
    <source>
        <dbReference type="EMBL" id="SDS69635.1"/>
    </source>
</evidence>
<dbReference type="OrthoDB" id="3742379at2"/>